<dbReference type="CDD" id="cd00067">
    <property type="entry name" value="GAL4"/>
    <property type="match status" value="1"/>
</dbReference>
<dbReference type="InterPro" id="IPR001138">
    <property type="entry name" value="Zn2Cys6_DnaBD"/>
</dbReference>
<protein>
    <recommendedName>
        <fullName evidence="2">Zn(2)-C6 fungal-type domain-containing protein</fullName>
    </recommendedName>
</protein>
<dbReference type="AlphaFoldDB" id="A0AA35PYP8"/>
<dbReference type="Pfam" id="PF00172">
    <property type="entry name" value="Zn_clus"/>
    <property type="match status" value="1"/>
</dbReference>
<feature type="domain" description="Zn(2)-C6 fungal-type" evidence="2">
    <location>
        <begin position="11"/>
        <end position="41"/>
    </location>
</feature>
<dbReference type="EMBL" id="CABFNP030000902">
    <property type="protein sequence ID" value="CAI6089088.1"/>
    <property type="molecule type" value="Genomic_DNA"/>
</dbReference>
<keyword evidence="4" id="KW-1185">Reference proteome</keyword>
<name>A0AA35PYP8_9HYPO</name>
<accession>A0AA35PYP8</accession>
<dbReference type="SUPFAM" id="SSF57701">
    <property type="entry name" value="Zn2/Cys6 DNA-binding domain"/>
    <property type="match status" value="1"/>
</dbReference>
<gene>
    <name evidence="3" type="ORF">CCHLO57077_00013908</name>
</gene>
<dbReference type="PANTHER" id="PTHR47784:SF4">
    <property type="entry name" value="ZN(II)2CYS6 TRANSCRIPTION FACTOR (EUROFUNG)"/>
    <property type="match status" value="1"/>
</dbReference>
<dbReference type="Proteomes" id="UP001160390">
    <property type="component" value="Unassembled WGS sequence"/>
</dbReference>
<reference evidence="3" key="1">
    <citation type="submission" date="2023-01" db="EMBL/GenBank/DDBJ databases">
        <authorList>
            <person name="Piombo E."/>
        </authorList>
    </citation>
    <scope>NUCLEOTIDE SEQUENCE</scope>
</reference>
<comment type="caution">
    <text evidence="3">The sequence shown here is derived from an EMBL/GenBank/DDBJ whole genome shotgun (WGS) entry which is preliminary data.</text>
</comment>
<dbReference type="Gene3D" id="4.10.240.10">
    <property type="entry name" value="Zn(2)-C6 fungal-type DNA-binding domain"/>
    <property type="match status" value="1"/>
</dbReference>
<dbReference type="InterPro" id="IPR053157">
    <property type="entry name" value="Sterol_Uptake_Regulator"/>
</dbReference>
<sequence length="424" mass="47321">MRKLHAKSRLGCKVCKVRRVKCDETRPSCKRCSQTGRTCSFLADVPVLPPSIPSPLNSSSTESVPSATPSVVLEPLPNFRGTGSSRSKPVDSSLEERYGSLHLHLLYLFEHQPSEHMRLTHPGLDDLLQMMIKEAFKTPYVMDQVLAYSAAHESVRDQNNKDSQRLYATEATRLQTRALTLYNNANPQVSAGTCLPMFIFTSLLAHHTLFDVLSDSKKGLGAVIDGLARSIPVHRGLMAVAAACWSMFSPELQKQFLQTCLREPTDVNIASDDECDSLNTRLEKSDLSASSIAIHLEAVELLQRLFDNERNAVSLQQGNLAPLQDWLVGVSAEFVSCIQQRRPESLVILAFYAVMLHRASDYWFVGDLGKRLIHLINGQLGPAWEDWLAWPNGMVGYHNKGGEITLRSRPEFNVSRSSYHPPRP</sequence>
<evidence type="ECO:0000256" key="1">
    <source>
        <dbReference type="ARBA" id="ARBA00023242"/>
    </source>
</evidence>
<evidence type="ECO:0000313" key="3">
    <source>
        <dbReference type="EMBL" id="CAI6089088.1"/>
    </source>
</evidence>
<dbReference type="GO" id="GO:0008270">
    <property type="term" value="F:zinc ion binding"/>
    <property type="evidence" value="ECO:0007669"/>
    <property type="project" value="InterPro"/>
</dbReference>
<dbReference type="SMART" id="SM00066">
    <property type="entry name" value="GAL4"/>
    <property type="match status" value="1"/>
</dbReference>
<organism evidence="3 4">
    <name type="scientific">Clonostachys chloroleuca</name>
    <dbReference type="NCBI Taxonomy" id="1926264"/>
    <lineage>
        <taxon>Eukaryota</taxon>
        <taxon>Fungi</taxon>
        <taxon>Dikarya</taxon>
        <taxon>Ascomycota</taxon>
        <taxon>Pezizomycotina</taxon>
        <taxon>Sordariomycetes</taxon>
        <taxon>Hypocreomycetidae</taxon>
        <taxon>Hypocreales</taxon>
        <taxon>Bionectriaceae</taxon>
        <taxon>Clonostachys</taxon>
    </lineage>
</organism>
<proteinExistence type="predicted"/>
<dbReference type="GO" id="GO:0001228">
    <property type="term" value="F:DNA-binding transcription activator activity, RNA polymerase II-specific"/>
    <property type="evidence" value="ECO:0007669"/>
    <property type="project" value="TreeGrafter"/>
</dbReference>
<dbReference type="PROSITE" id="PS00463">
    <property type="entry name" value="ZN2_CY6_FUNGAL_1"/>
    <property type="match status" value="1"/>
</dbReference>
<dbReference type="PROSITE" id="PS50048">
    <property type="entry name" value="ZN2_CY6_FUNGAL_2"/>
    <property type="match status" value="1"/>
</dbReference>
<dbReference type="InterPro" id="IPR036864">
    <property type="entry name" value="Zn2-C6_fun-type_DNA-bd_sf"/>
</dbReference>
<evidence type="ECO:0000259" key="2">
    <source>
        <dbReference type="PROSITE" id="PS50048"/>
    </source>
</evidence>
<evidence type="ECO:0000313" key="4">
    <source>
        <dbReference type="Proteomes" id="UP001160390"/>
    </source>
</evidence>
<keyword evidence="1" id="KW-0539">Nucleus</keyword>
<dbReference type="PANTHER" id="PTHR47784">
    <property type="entry name" value="STEROL UPTAKE CONTROL PROTEIN 2"/>
    <property type="match status" value="1"/>
</dbReference>